<keyword evidence="3 7" id="KW-0812">Transmembrane</keyword>
<evidence type="ECO:0000256" key="5">
    <source>
        <dbReference type="ARBA" id="ARBA00023136"/>
    </source>
</evidence>
<evidence type="ECO:0000256" key="1">
    <source>
        <dbReference type="ARBA" id="ARBA00022475"/>
    </source>
</evidence>
<dbReference type="EMBL" id="JAEDAL010000003">
    <property type="protein sequence ID" value="MBH9552898.1"/>
    <property type="molecule type" value="Genomic_DNA"/>
</dbReference>
<dbReference type="AlphaFoldDB" id="A0A931IYE8"/>
<dbReference type="PANTHER" id="PTHR37485">
    <property type="entry name" value="CELL DIVISION PROTEIN FTSB"/>
    <property type="match status" value="1"/>
</dbReference>
<comment type="caution">
    <text evidence="8">The sequence shown here is derived from an EMBL/GenBank/DDBJ whole genome shotgun (WGS) entry which is preliminary data.</text>
</comment>
<dbReference type="GO" id="GO:0032153">
    <property type="term" value="C:cell division site"/>
    <property type="evidence" value="ECO:0007669"/>
    <property type="project" value="UniProtKB-UniRule"/>
</dbReference>
<keyword evidence="7" id="KW-0175">Coiled coil</keyword>
<feature type="topological domain" description="Cytoplasmic" evidence="7">
    <location>
        <begin position="1"/>
        <end position="3"/>
    </location>
</feature>
<dbReference type="HAMAP" id="MF_00599">
    <property type="entry name" value="FtsB"/>
    <property type="match status" value="1"/>
</dbReference>
<keyword evidence="1 7" id="KW-1003">Cell membrane</keyword>
<accession>A0A931IYE8</accession>
<dbReference type="InterPro" id="IPR007060">
    <property type="entry name" value="FtsL/DivIC"/>
</dbReference>
<dbReference type="GO" id="GO:0005886">
    <property type="term" value="C:plasma membrane"/>
    <property type="evidence" value="ECO:0007669"/>
    <property type="project" value="UniProtKB-SubCell"/>
</dbReference>
<comment type="subcellular location">
    <subcellularLocation>
        <location evidence="7">Cell inner membrane</location>
        <topology evidence="7">Single-pass type II membrane protein</topology>
    </subcellularLocation>
    <text evidence="7">Localizes to the division septum.</text>
</comment>
<keyword evidence="2 7" id="KW-0132">Cell division</keyword>
<comment type="similarity">
    <text evidence="7">Belongs to the FtsB family.</text>
</comment>
<proteinExistence type="inferred from homology"/>
<dbReference type="RefSeq" id="WP_198100513.1">
    <property type="nucleotide sequence ID" value="NZ_JAEDAL010000003.1"/>
</dbReference>
<keyword evidence="4 7" id="KW-1133">Transmembrane helix</keyword>
<evidence type="ECO:0000256" key="7">
    <source>
        <dbReference type="HAMAP-Rule" id="MF_00599"/>
    </source>
</evidence>
<protein>
    <recommendedName>
        <fullName evidence="7">Cell division protein FtsB</fullName>
    </recommendedName>
</protein>
<keyword evidence="7" id="KW-0997">Cell inner membrane</keyword>
<keyword evidence="5 7" id="KW-0472">Membrane</keyword>
<reference evidence="8" key="1">
    <citation type="submission" date="2020-12" db="EMBL/GenBank/DDBJ databases">
        <title>The genome sequence of Inhella sp. 4Y17.</title>
        <authorList>
            <person name="Liu Y."/>
        </authorList>
    </citation>
    <scope>NUCLEOTIDE SEQUENCE</scope>
    <source>
        <strain evidence="8">4Y10</strain>
    </source>
</reference>
<keyword evidence="6 7" id="KW-0131">Cell cycle</keyword>
<evidence type="ECO:0000256" key="6">
    <source>
        <dbReference type="ARBA" id="ARBA00023306"/>
    </source>
</evidence>
<gene>
    <name evidence="7" type="primary">ftsB</name>
    <name evidence="8" type="ORF">I7X43_08530</name>
</gene>
<dbReference type="InterPro" id="IPR023081">
    <property type="entry name" value="Cell_div_FtsB"/>
</dbReference>
<dbReference type="PANTHER" id="PTHR37485:SF1">
    <property type="entry name" value="CELL DIVISION PROTEIN FTSB"/>
    <property type="match status" value="1"/>
</dbReference>
<evidence type="ECO:0000256" key="2">
    <source>
        <dbReference type="ARBA" id="ARBA00022618"/>
    </source>
</evidence>
<evidence type="ECO:0000256" key="3">
    <source>
        <dbReference type="ARBA" id="ARBA00022692"/>
    </source>
</evidence>
<name>A0A931IYE8_9BURK</name>
<keyword evidence="9" id="KW-1185">Reference proteome</keyword>
<dbReference type="Proteomes" id="UP000620139">
    <property type="component" value="Unassembled WGS sequence"/>
</dbReference>
<comment type="subunit">
    <text evidence="7">Part of a complex composed of FtsB, FtsL and FtsQ.</text>
</comment>
<dbReference type="Pfam" id="PF04977">
    <property type="entry name" value="DivIC"/>
    <property type="match status" value="1"/>
</dbReference>
<feature type="topological domain" description="Periplasmic" evidence="7">
    <location>
        <begin position="22"/>
        <end position="100"/>
    </location>
</feature>
<dbReference type="GO" id="GO:0030428">
    <property type="term" value="C:cell septum"/>
    <property type="evidence" value="ECO:0007669"/>
    <property type="project" value="TreeGrafter"/>
</dbReference>
<comment type="function">
    <text evidence="7">Essential cell division protein. May link together the upstream cell division proteins, which are predominantly cytoplasmic, with the downstream cell division proteins, which are predominantly periplasmic.</text>
</comment>
<evidence type="ECO:0000313" key="9">
    <source>
        <dbReference type="Proteomes" id="UP000620139"/>
    </source>
</evidence>
<sequence>MRFIALLLAAGLIWVQAQLWFGQRSAARVAELQTQLQQQEQANAQARETQTRARAELKDLREGLEMVEEKARFELGLIKPDEIFVKLPLDPASRASGSKR</sequence>
<dbReference type="GO" id="GO:0043093">
    <property type="term" value="P:FtsZ-dependent cytokinesis"/>
    <property type="evidence" value="ECO:0007669"/>
    <property type="project" value="UniProtKB-UniRule"/>
</dbReference>
<organism evidence="8 9">
    <name type="scientific">Inhella gelatinilytica</name>
    <dbReference type="NCBI Taxonomy" id="2795030"/>
    <lineage>
        <taxon>Bacteria</taxon>
        <taxon>Pseudomonadati</taxon>
        <taxon>Pseudomonadota</taxon>
        <taxon>Betaproteobacteria</taxon>
        <taxon>Burkholderiales</taxon>
        <taxon>Sphaerotilaceae</taxon>
        <taxon>Inhella</taxon>
    </lineage>
</organism>
<evidence type="ECO:0000313" key="8">
    <source>
        <dbReference type="EMBL" id="MBH9552898.1"/>
    </source>
</evidence>
<evidence type="ECO:0000256" key="4">
    <source>
        <dbReference type="ARBA" id="ARBA00022989"/>
    </source>
</evidence>
<feature type="coiled-coil region" evidence="7">
    <location>
        <begin position="29"/>
        <end position="70"/>
    </location>
</feature>